<dbReference type="InterPro" id="IPR036864">
    <property type="entry name" value="Zn2-C6_fun-type_DNA-bd_sf"/>
</dbReference>
<dbReference type="GO" id="GO:0008270">
    <property type="term" value="F:zinc ion binding"/>
    <property type="evidence" value="ECO:0007669"/>
    <property type="project" value="InterPro"/>
</dbReference>
<dbReference type="GO" id="GO:0006351">
    <property type="term" value="P:DNA-templated transcription"/>
    <property type="evidence" value="ECO:0007669"/>
    <property type="project" value="InterPro"/>
</dbReference>
<accession>A0A395NQC1</accession>
<dbReference type="STRING" id="490622.A0A395NQC1"/>
<comment type="caution">
    <text evidence="5">The sequence shown here is derived from an EMBL/GenBank/DDBJ whole genome shotgun (WGS) entry which is preliminary data.</text>
</comment>
<evidence type="ECO:0000259" key="4">
    <source>
        <dbReference type="PROSITE" id="PS50048"/>
    </source>
</evidence>
<dbReference type="Pfam" id="PF00172">
    <property type="entry name" value="Zn_clus"/>
    <property type="match status" value="1"/>
</dbReference>
<keyword evidence="6" id="KW-1185">Reference proteome</keyword>
<dbReference type="CDD" id="cd00067">
    <property type="entry name" value="GAL4"/>
    <property type="match status" value="1"/>
</dbReference>
<protein>
    <submittedName>
        <fullName evidence="5">Quinic acid utilization activator</fullName>
    </submittedName>
</protein>
<dbReference type="EMBL" id="PXOA01000231">
    <property type="protein sequence ID" value="RFU78161.1"/>
    <property type="molecule type" value="Genomic_DNA"/>
</dbReference>
<name>A0A395NQC1_TRIAR</name>
<organism evidence="5 6">
    <name type="scientific">Trichoderma arundinaceum</name>
    <dbReference type="NCBI Taxonomy" id="490622"/>
    <lineage>
        <taxon>Eukaryota</taxon>
        <taxon>Fungi</taxon>
        <taxon>Dikarya</taxon>
        <taxon>Ascomycota</taxon>
        <taxon>Pezizomycotina</taxon>
        <taxon>Sordariomycetes</taxon>
        <taxon>Hypocreomycetidae</taxon>
        <taxon>Hypocreales</taxon>
        <taxon>Hypocreaceae</taxon>
        <taxon>Trichoderma</taxon>
    </lineage>
</organism>
<dbReference type="PANTHER" id="PTHR47655">
    <property type="entry name" value="QUINIC ACID UTILIZATION ACTIVATOR"/>
    <property type="match status" value="1"/>
</dbReference>
<keyword evidence="2" id="KW-0539">Nucleus</keyword>
<dbReference type="InterPro" id="IPR052783">
    <property type="entry name" value="Metabolic/Drug-Res_Regulator"/>
</dbReference>
<evidence type="ECO:0000256" key="2">
    <source>
        <dbReference type="ARBA" id="ARBA00023242"/>
    </source>
</evidence>
<dbReference type="OrthoDB" id="3364175at2759"/>
<gene>
    <name evidence="5" type="ORF">TARUN_4093</name>
</gene>
<dbReference type="PROSITE" id="PS00463">
    <property type="entry name" value="ZN2_CY6_FUNGAL_1"/>
    <property type="match status" value="1"/>
</dbReference>
<dbReference type="GO" id="GO:0000981">
    <property type="term" value="F:DNA-binding transcription factor activity, RNA polymerase II-specific"/>
    <property type="evidence" value="ECO:0007669"/>
    <property type="project" value="InterPro"/>
</dbReference>
<evidence type="ECO:0000313" key="5">
    <source>
        <dbReference type="EMBL" id="RFU78161.1"/>
    </source>
</evidence>
<feature type="compositionally biased region" description="Acidic residues" evidence="3">
    <location>
        <begin position="152"/>
        <end position="162"/>
    </location>
</feature>
<evidence type="ECO:0000256" key="1">
    <source>
        <dbReference type="ARBA" id="ARBA00022723"/>
    </source>
</evidence>
<dbReference type="Proteomes" id="UP000266272">
    <property type="component" value="Unassembled WGS sequence"/>
</dbReference>
<evidence type="ECO:0000256" key="3">
    <source>
        <dbReference type="SAM" id="MobiDB-lite"/>
    </source>
</evidence>
<feature type="region of interest" description="Disordered" evidence="3">
    <location>
        <begin position="144"/>
        <end position="165"/>
    </location>
</feature>
<dbReference type="PROSITE" id="PS50048">
    <property type="entry name" value="ZN2_CY6_FUNGAL_2"/>
    <property type="match status" value="1"/>
</dbReference>
<dbReference type="InterPro" id="IPR001138">
    <property type="entry name" value="Zn2Cys6_DnaBD"/>
</dbReference>
<dbReference type="Pfam" id="PF04082">
    <property type="entry name" value="Fungal_trans"/>
    <property type="match status" value="1"/>
</dbReference>
<keyword evidence="1" id="KW-0479">Metal-binding</keyword>
<feature type="domain" description="Zn(2)-C6 fungal-type" evidence="4">
    <location>
        <begin position="32"/>
        <end position="62"/>
    </location>
</feature>
<dbReference type="GO" id="GO:0045944">
    <property type="term" value="P:positive regulation of transcription by RNA polymerase II"/>
    <property type="evidence" value="ECO:0007669"/>
    <property type="project" value="TreeGrafter"/>
</dbReference>
<reference evidence="5 6" key="1">
    <citation type="journal article" date="2018" name="PLoS Pathog.">
        <title>Evolution of structural diversity of trichothecenes, a family of toxins produced by plant pathogenic and entomopathogenic fungi.</title>
        <authorList>
            <person name="Proctor R.H."/>
            <person name="McCormick S.P."/>
            <person name="Kim H.S."/>
            <person name="Cardoza R.E."/>
            <person name="Stanley A.M."/>
            <person name="Lindo L."/>
            <person name="Kelly A."/>
            <person name="Brown D.W."/>
            <person name="Lee T."/>
            <person name="Vaughan M.M."/>
            <person name="Alexander N.J."/>
            <person name="Busman M."/>
            <person name="Gutierrez S."/>
        </authorList>
    </citation>
    <scope>NUCLEOTIDE SEQUENCE [LARGE SCALE GENOMIC DNA]</scope>
    <source>
        <strain evidence="5 6">IBT 40837</strain>
    </source>
</reference>
<dbReference type="CDD" id="cd12148">
    <property type="entry name" value="fungal_TF_MHR"/>
    <property type="match status" value="1"/>
</dbReference>
<feature type="region of interest" description="Disordered" evidence="3">
    <location>
        <begin position="1"/>
        <end position="24"/>
    </location>
</feature>
<dbReference type="InterPro" id="IPR007219">
    <property type="entry name" value="XnlR_reg_dom"/>
</dbReference>
<proteinExistence type="predicted"/>
<dbReference type="SMART" id="SM00066">
    <property type="entry name" value="GAL4"/>
    <property type="match status" value="1"/>
</dbReference>
<dbReference type="AlphaFoldDB" id="A0A395NQC1"/>
<dbReference type="Gene3D" id="4.10.240.10">
    <property type="entry name" value="Zn(2)-C6 fungal-type DNA-binding domain"/>
    <property type="match status" value="1"/>
</dbReference>
<dbReference type="GO" id="GO:0003677">
    <property type="term" value="F:DNA binding"/>
    <property type="evidence" value="ECO:0007669"/>
    <property type="project" value="InterPro"/>
</dbReference>
<evidence type="ECO:0000313" key="6">
    <source>
        <dbReference type="Proteomes" id="UP000266272"/>
    </source>
</evidence>
<sequence length="738" mass="80464">MPPQKRSTDDSDSARKPDKATAATKRRRVSLACDACRTAREKCDGGRPNCGRCVSQNRPCSYTPTSKKRGIQSGYLRAIELSLAWLLERVPDNEEALFQLLVKDDGKDGASILMSKGKSASRLHKQWSKCRIHKEIESLLCQGRPQKMEASNTEDSDTDDDIGSQPTLVMRQPLSSYNLESVGAFEQAFSPKEPKSVKQRALLRLPSNYSHLLDIYFAYTHCWFPILDRDEILATAALCDSRSENIPSYKEESNIAPSSLAVLWSAMAVAAFQDAHSSAPRMSEAEISPIDVFNVARSLIPQEEDNVDIAGVQAILLQTIIFIGRGNMLAASLIAGKAMRLIAYLQSSRLCQTHVDMQRLSLKKLAAACNLVEALTSICIGQASNLLDIENLNSTDLPQDGPGFGDSFSPTYGFGKLSLNPEPVRPQVANPLLALDQLGRFARILSTHTAGKLQRNGPANAVTVGDLVSSLNPQFSFCNSVIAEEATPRLPSAFLAQAMFLAATIELVPGQRPSLTSNFLEVVESSISNFGACGTPPIIIALFLLVQQKGIMDEMRTSEANRWNSALHKIKTVWSQDEITKSAVCVSPKTSTTNNSWGEIVSLEPLGRDSAIGQHNEDHQESRTGSFNQGYGLFPADVHMSAGNQVHTTNQHKYSPAHLPTNLGMLFLPPSIGPMQPIGGVLQAGEPHTDSVDYDAILEELGNIDYADSIDMDPQFMMNLGFAPGCTLEEMFHAEPGI</sequence>
<feature type="compositionally biased region" description="Basic and acidic residues" evidence="3">
    <location>
        <begin position="1"/>
        <end position="19"/>
    </location>
</feature>
<dbReference type="SUPFAM" id="SSF57701">
    <property type="entry name" value="Zn2/Cys6 DNA-binding domain"/>
    <property type="match status" value="1"/>
</dbReference>
<dbReference type="PANTHER" id="PTHR47655:SF2">
    <property type="entry name" value="QUINIC ACID UTILIZATION ACTIVATOR"/>
    <property type="match status" value="1"/>
</dbReference>